<dbReference type="Gene3D" id="2.30.40.10">
    <property type="entry name" value="Urease, subunit C, domain 1"/>
    <property type="match status" value="1"/>
</dbReference>
<keyword evidence="2" id="KW-0378">Hydrolase</keyword>
<dbReference type="EMBL" id="JAYXHS010000002">
    <property type="protein sequence ID" value="MEC5385992.1"/>
    <property type="molecule type" value="Genomic_DNA"/>
</dbReference>
<name>A0ABU6K2V3_9RHOO</name>
<dbReference type="Pfam" id="PF01979">
    <property type="entry name" value="Amidohydro_1"/>
    <property type="match status" value="1"/>
</dbReference>
<gene>
    <name evidence="5" type="ORF">VVD49_09665</name>
</gene>
<feature type="region of interest" description="Disordered" evidence="3">
    <location>
        <begin position="502"/>
        <end position="534"/>
    </location>
</feature>
<dbReference type="SUPFAM" id="SSF51556">
    <property type="entry name" value="Metallo-dependent hydrolases"/>
    <property type="match status" value="1"/>
</dbReference>
<sequence>MSASLLIRNAQVLCLDAADREWPRADIYIEAGRIVAIGPDAGLPYLQQAARVIDADGMLAMPGLINAHFHSSGNLMKGCLDGLPLELFMLHEVPPLANSGDSERLIYVRTALGALEMLERGITAVHDDAYHVPIATRESVDAIMQAYADVGIRATVAIDQPNIVEYDKYPFLEELLTPAQRAAMDAAPRQSTDELLALYTDFIEHWHGAEAGRLRAAVSCSAPQRVTQDYFEGLSALSHKHNLPFNIHILETKLQRVLGEEEFGKSLIQYVADLGLLDRRMMVIHAIWVDDADIQLLVEAGCSVAHNPVCNLRLGSGVMPWRRLRNAGVPVCIGTDEMNTDDTTNLWQVAKTAALLQTIADPEYRDWPRAPEMLHAATRGGARALLQEGELGELTVGALADIALLDLDTHAFTPLNDLRRQLVFAEDGTSVRYTIVNGRVVYEQGRVTTIDARALRREARELMKDYAAGLAHASVSAAELAVAYRAMYLRASQQDVGFSRWVGDGAATHPTSRHPGEGRDPDPASGTGSRPSPG</sequence>
<protein>
    <submittedName>
        <fullName evidence="5">Amidohydrolase family protein</fullName>
    </submittedName>
</protein>
<reference evidence="5 6" key="1">
    <citation type="submission" date="2024-01" db="EMBL/GenBank/DDBJ databases">
        <title>Uliginosibacterium soil sp. nov.</title>
        <authorList>
            <person name="Lv Y."/>
        </authorList>
    </citation>
    <scope>NUCLEOTIDE SEQUENCE [LARGE SCALE GENOMIC DNA]</scope>
    <source>
        <strain evidence="5 6">H3</strain>
    </source>
</reference>
<comment type="similarity">
    <text evidence="1">Belongs to the metallo-dependent hydrolases superfamily. ATZ/TRZ family.</text>
</comment>
<evidence type="ECO:0000313" key="5">
    <source>
        <dbReference type="EMBL" id="MEC5385992.1"/>
    </source>
</evidence>
<accession>A0ABU6K2V3</accession>
<dbReference type="PANTHER" id="PTHR43794">
    <property type="entry name" value="AMINOHYDROLASE SSNA-RELATED"/>
    <property type="match status" value="1"/>
</dbReference>
<evidence type="ECO:0000259" key="4">
    <source>
        <dbReference type="Pfam" id="PF01979"/>
    </source>
</evidence>
<comment type="caution">
    <text evidence="5">The sequence shown here is derived from an EMBL/GenBank/DDBJ whole genome shotgun (WGS) entry which is preliminary data.</text>
</comment>
<dbReference type="Gene3D" id="3.20.20.140">
    <property type="entry name" value="Metal-dependent hydrolases"/>
    <property type="match status" value="1"/>
</dbReference>
<keyword evidence="6" id="KW-1185">Reference proteome</keyword>
<evidence type="ECO:0000256" key="2">
    <source>
        <dbReference type="ARBA" id="ARBA00022801"/>
    </source>
</evidence>
<proteinExistence type="inferred from homology"/>
<evidence type="ECO:0000313" key="6">
    <source>
        <dbReference type="Proteomes" id="UP001331561"/>
    </source>
</evidence>
<dbReference type="SUPFAM" id="SSF51338">
    <property type="entry name" value="Composite domain of metallo-dependent hydrolases"/>
    <property type="match status" value="1"/>
</dbReference>
<feature type="domain" description="Amidohydrolase-related" evidence="4">
    <location>
        <begin position="60"/>
        <end position="441"/>
    </location>
</feature>
<organism evidence="5 6">
    <name type="scientific">Uliginosibacterium silvisoli</name>
    <dbReference type="NCBI Taxonomy" id="3114758"/>
    <lineage>
        <taxon>Bacteria</taxon>
        <taxon>Pseudomonadati</taxon>
        <taxon>Pseudomonadota</taxon>
        <taxon>Betaproteobacteria</taxon>
        <taxon>Rhodocyclales</taxon>
        <taxon>Zoogloeaceae</taxon>
        <taxon>Uliginosibacterium</taxon>
    </lineage>
</organism>
<dbReference type="Proteomes" id="UP001331561">
    <property type="component" value="Unassembled WGS sequence"/>
</dbReference>
<dbReference type="InterPro" id="IPR032466">
    <property type="entry name" value="Metal_Hydrolase"/>
</dbReference>
<dbReference type="PANTHER" id="PTHR43794:SF11">
    <property type="entry name" value="AMIDOHYDROLASE-RELATED DOMAIN-CONTAINING PROTEIN"/>
    <property type="match status" value="1"/>
</dbReference>
<dbReference type="RefSeq" id="WP_327598973.1">
    <property type="nucleotide sequence ID" value="NZ_JAYXHS010000002.1"/>
</dbReference>
<evidence type="ECO:0000256" key="3">
    <source>
        <dbReference type="SAM" id="MobiDB-lite"/>
    </source>
</evidence>
<dbReference type="InterPro" id="IPR050287">
    <property type="entry name" value="MTA/SAH_deaminase"/>
</dbReference>
<evidence type="ECO:0000256" key="1">
    <source>
        <dbReference type="ARBA" id="ARBA00006745"/>
    </source>
</evidence>
<dbReference type="InterPro" id="IPR011059">
    <property type="entry name" value="Metal-dep_hydrolase_composite"/>
</dbReference>
<dbReference type="InterPro" id="IPR006680">
    <property type="entry name" value="Amidohydro-rel"/>
</dbReference>